<accession>A0A8J7LLG6</accession>
<dbReference type="PROSITE" id="PS51186">
    <property type="entry name" value="GNAT"/>
    <property type="match status" value="1"/>
</dbReference>
<evidence type="ECO:0000313" key="5">
    <source>
        <dbReference type="Proteomes" id="UP000640583"/>
    </source>
</evidence>
<gene>
    <name evidence="4" type="ORF">H1D41_13085</name>
</gene>
<sequence length="189" mass="20480">MEQFSELKNFTAVEPRETRVKTTGGQTIVMRIARKGDFDAVDALLAQSYPKTLTGHYLPSVMALAMPKIARANMRLLRSGRYFLAHSESGRLLGAGGYSLEAPGGRKSIPGTAHIRHVVTDHAHQGRGIGRAILRHSLAQAAQEGINRFDCLSTVNAEGFYAGLGFRSIGPVELPLAPGIRFPAVQMQL</sequence>
<dbReference type="PANTHER" id="PTHR43877">
    <property type="entry name" value="AMINOALKYLPHOSPHONATE N-ACETYLTRANSFERASE-RELATED-RELATED"/>
    <property type="match status" value="1"/>
</dbReference>
<proteinExistence type="predicted"/>
<dbReference type="RefSeq" id="WP_228849331.1">
    <property type="nucleotide sequence ID" value="NZ_JADCKQ010000010.1"/>
</dbReference>
<keyword evidence="2" id="KW-0012">Acyltransferase</keyword>
<name>A0A8J7LLG6_9RHOB</name>
<dbReference type="CDD" id="cd04301">
    <property type="entry name" value="NAT_SF"/>
    <property type="match status" value="1"/>
</dbReference>
<reference evidence="4" key="1">
    <citation type="submission" date="2020-10" db="EMBL/GenBank/DDBJ databases">
        <title>Paenihalocynthiibacter styelae gen. nov., sp. nov., isolated from stalked sea squirt Styela clava.</title>
        <authorList>
            <person name="Kim Y.-O."/>
            <person name="Yoon J.-H."/>
        </authorList>
    </citation>
    <scope>NUCLEOTIDE SEQUENCE</scope>
    <source>
        <strain evidence="4">MYP1-1</strain>
    </source>
</reference>
<dbReference type="Proteomes" id="UP000640583">
    <property type="component" value="Unassembled WGS sequence"/>
</dbReference>
<keyword evidence="1" id="KW-0808">Transferase</keyword>
<organism evidence="4 5">
    <name type="scientific">Halocynthiibacter styelae</name>
    <dbReference type="NCBI Taxonomy" id="2761955"/>
    <lineage>
        <taxon>Bacteria</taxon>
        <taxon>Pseudomonadati</taxon>
        <taxon>Pseudomonadota</taxon>
        <taxon>Alphaproteobacteria</taxon>
        <taxon>Rhodobacterales</taxon>
        <taxon>Paracoccaceae</taxon>
        <taxon>Halocynthiibacter</taxon>
    </lineage>
</organism>
<evidence type="ECO:0000256" key="1">
    <source>
        <dbReference type="ARBA" id="ARBA00022679"/>
    </source>
</evidence>
<dbReference type="InterPro" id="IPR050832">
    <property type="entry name" value="Bact_Acetyltransf"/>
</dbReference>
<dbReference type="Gene3D" id="3.40.630.30">
    <property type="match status" value="1"/>
</dbReference>
<feature type="domain" description="N-acetyltransferase" evidence="3">
    <location>
        <begin position="28"/>
        <end position="189"/>
    </location>
</feature>
<dbReference type="SUPFAM" id="SSF55729">
    <property type="entry name" value="Acyl-CoA N-acyltransferases (Nat)"/>
    <property type="match status" value="1"/>
</dbReference>
<evidence type="ECO:0000256" key="2">
    <source>
        <dbReference type="ARBA" id="ARBA00023315"/>
    </source>
</evidence>
<dbReference type="InterPro" id="IPR000182">
    <property type="entry name" value="GNAT_dom"/>
</dbReference>
<protein>
    <submittedName>
        <fullName evidence="4">GNAT family N-acetyltransferase</fullName>
    </submittedName>
</protein>
<dbReference type="GO" id="GO:0016747">
    <property type="term" value="F:acyltransferase activity, transferring groups other than amino-acyl groups"/>
    <property type="evidence" value="ECO:0007669"/>
    <property type="project" value="InterPro"/>
</dbReference>
<keyword evidence="5" id="KW-1185">Reference proteome</keyword>
<evidence type="ECO:0000313" key="4">
    <source>
        <dbReference type="EMBL" id="MBI1494574.1"/>
    </source>
</evidence>
<dbReference type="AlphaFoldDB" id="A0A8J7LLG6"/>
<dbReference type="EMBL" id="JADCKQ010000010">
    <property type="protein sequence ID" value="MBI1494574.1"/>
    <property type="molecule type" value="Genomic_DNA"/>
</dbReference>
<evidence type="ECO:0000259" key="3">
    <source>
        <dbReference type="PROSITE" id="PS51186"/>
    </source>
</evidence>
<dbReference type="Pfam" id="PF13673">
    <property type="entry name" value="Acetyltransf_10"/>
    <property type="match status" value="1"/>
</dbReference>
<comment type="caution">
    <text evidence="4">The sequence shown here is derived from an EMBL/GenBank/DDBJ whole genome shotgun (WGS) entry which is preliminary data.</text>
</comment>
<dbReference type="InterPro" id="IPR016181">
    <property type="entry name" value="Acyl_CoA_acyltransferase"/>
</dbReference>
<dbReference type="PANTHER" id="PTHR43877:SF2">
    <property type="entry name" value="AMINOALKYLPHOSPHONATE N-ACETYLTRANSFERASE-RELATED"/>
    <property type="match status" value="1"/>
</dbReference>